<dbReference type="Pfam" id="PF01032">
    <property type="entry name" value="FecCD"/>
    <property type="match status" value="1"/>
</dbReference>
<dbReference type="GO" id="GO:0005886">
    <property type="term" value="C:plasma membrane"/>
    <property type="evidence" value="ECO:0007669"/>
    <property type="project" value="UniProtKB-SubCell"/>
</dbReference>
<evidence type="ECO:0000256" key="6">
    <source>
        <dbReference type="ARBA" id="ARBA00022989"/>
    </source>
</evidence>
<dbReference type="GO" id="GO:0033214">
    <property type="term" value="P:siderophore-iron import into cell"/>
    <property type="evidence" value="ECO:0007669"/>
    <property type="project" value="TreeGrafter"/>
</dbReference>
<evidence type="ECO:0000256" key="5">
    <source>
        <dbReference type="ARBA" id="ARBA00022692"/>
    </source>
</evidence>
<feature type="transmembrane region" description="Helical" evidence="8">
    <location>
        <begin position="73"/>
        <end position="91"/>
    </location>
</feature>
<dbReference type="RefSeq" id="WP_145933228.1">
    <property type="nucleotide sequence ID" value="NZ_BNAV01000009.1"/>
</dbReference>
<proteinExistence type="inferred from homology"/>
<feature type="transmembrane region" description="Helical" evidence="8">
    <location>
        <begin position="127"/>
        <end position="146"/>
    </location>
</feature>
<reference evidence="9" key="1">
    <citation type="journal article" date="2014" name="Int. J. Syst. Evol. Microbiol.">
        <title>Complete genome sequence of Corynebacterium casei LMG S-19264T (=DSM 44701T), isolated from a smear-ripened cheese.</title>
        <authorList>
            <consortium name="US DOE Joint Genome Institute (JGI-PGF)"/>
            <person name="Walter F."/>
            <person name="Albersmeier A."/>
            <person name="Kalinowski J."/>
            <person name="Ruckert C."/>
        </authorList>
    </citation>
    <scope>NUCLEOTIDE SEQUENCE</scope>
    <source>
        <strain evidence="9">CGMCC 4.7679</strain>
    </source>
</reference>
<name>A0A8H9IWU4_9PSEU</name>
<keyword evidence="5 8" id="KW-0812">Transmembrane</keyword>
<dbReference type="Proteomes" id="UP000658656">
    <property type="component" value="Unassembled WGS sequence"/>
</dbReference>
<evidence type="ECO:0000313" key="9">
    <source>
        <dbReference type="EMBL" id="GHF71698.1"/>
    </source>
</evidence>
<dbReference type="InterPro" id="IPR000522">
    <property type="entry name" value="ABC_transptr_permease_BtuC"/>
</dbReference>
<dbReference type="PANTHER" id="PTHR30472">
    <property type="entry name" value="FERRIC ENTEROBACTIN TRANSPORT SYSTEM PERMEASE PROTEIN"/>
    <property type="match status" value="1"/>
</dbReference>
<feature type="transmembrane region" description="Helical" evidence="8">
    <location>
        <begin position="203"/>
        <end position="225"/>
    </location>
</feature>
<accession>A0A8H9IWU4</accession>
<keyword evidence="10" id="KW-1185">Reference proteome</keyword>
<evidence type="ECO:0000313" key="10">
    <source>
        <dbReference type="Proteomes" id="UP000658656"/>
    </source>
</evidence>
<feature type="transmembrane region" description="Helical" evidence="8">
    <location>
        <begin position="153"/>
        <end position="176"/>
    </location>
</feature>
<keyword evidence="4" id="KW-1003">Cell membrane</keyword>
<evidence type="ECO:0000256" key="4">
    <source>
        <dbReference type="ARBA" id="ARBA00022475"/>
    </source>
</evidence>
<dbReference type="InterPro" id="IPR037294">
    <property type="entry name" value="ABC_BtuC-like"/>
</dbReference>
<feature type="transmembrane region" description="Helical" evidence="8">
    <location>
        <begin position="314"/>
        <end position="333"/>
    </location>
</feature>
<dbReference type="Gene3D" id="1.10.3470.10">
    <property type="entry name" value="ABC transporter involved in vitamin B12 uptake, BtuC"/>
    <property type="match status" value="1"/>
</dbReference>
<feature type="transmembrane region" description="Helical" evidence="8">
    <location>
        <begin position="284"/>
        <end position="302"/>
    </location>
</feature>
<comment type="subcellular location">
    <subcellularLocation>
        <location evidence="1">Cell membrane</location>
        <topology evidence="1">Multi-pass membrane protein</topology>
    </subcellularLocation>
</comment>
<feature type="transmembrane region" description="Helical" evidence="8">
    <location>
        <begin position="103"/>
        <end position="121"/>
    </location>
</feature>
<comment type="caution">
    <text evidence="9">The sequence shown here is derived from an EMBL/GenBank/DDBJ whole genome shotgun (WGS) entry which is preliminary data.</text>
</comment>
<keyword evidence="3" id="KW-0813">Transport</keyword>
<protein>
    <submittedName>
        <fullName evidence="9">ABC transporter permease</fullName>
    </submittedName>
</protein>
<dbReference type="CDD" id="cd06550">
    <property type="entry name" value="TM_ABC_iron-siderophores_like"/>
    <property type="match status" value="1"/>
</dbReference>
<dbReference type="SUPFAM" id="SSF81345">
    <property type="entry name" value="ABC transporter involved in vitamin B12 uptake, BtuC"/>
    <property type="match status" value="1"/>
</dbReference>
<dbReference type="EMBL" id="BNAV01000009">
    <property type="protein sequence ID" value="GHF71698.1"/>
    <property type="molecule type" value="Genomic_DNA"/>
</dbReference>
<reference evidence="9" key="2">
    <citation type="submission" date="2020-09" db="EMBL/GenBank/DDBJ databases">
        <authorList>
            <person name="Sun Q."/>
            <person name="Zhou Y."/>
        </authorList>
    </citation>
    <scope>NUCLEOTIDE SEQUENCE</scope>
    <source>
        <strain evidence="9">CGMCC 4.7679</strain>
    </source>
</reference>
<dbReference type="GO" id="GO:0022857">
    <property type="term" value="F:transmembrane transporter activity"/>
    <property type="evidence" value="ECO:0007669"/>
    <property type="project" value="InterPro"/>
</dbReference>
<feature type="transmembrane region" description="Helical" evidence="8">
    <location>
        <begin position="18"/>
        <end position="37"/>
    </location>
</feature>
<evidence type="ECO:0000256" key="3">
    <source>
        <dbReference type="ARBA" id="ARBA00022448"/>
    </source>
</evidence>
<keyword evidence="7 8" id="KW-0472">Membrane</keyword>
<dbReference type="OrthoDB" id="4455417at2"/>
<comment type="similarity">
    <text evidence="2">Belongs to the binding-protein-dependent transport system permease family. FecCD subfamily.</text>
</comment>
<keyword evidence="6 8" id="KW-1133">Transmembrane helix</keyword>
<feature type="transmembrane region" description="Helical" evidence="8">
    <location>
        <begin position="246"/>
        <end position="272"/>
    </location>
</feature>
<evidence type="ECO:0000256" key="2">
    <source>
        <dbReference type="ARBA" id="ARBA00007935"/>
    </source>
</evidence>
<sequence>MTAVLRAGPVSLRVHPRAVVVAVALLVATFAISVLALTTGDYPLSVPDVLKTLAGDGPPGADFVVTTLRLPRLLTGLFVGAALAVSGGILQSISGNALGSPDVIGFTQGSAVGAFFVILVLDGGMFATSVGALVGGLVTAAVLYLLSYRGGVLGLRLILMGIGVSALLLAVNSYLITRASLQDAIVAQSWRVGGLNGREWEHVTVSGVTVAVLLPVALLLGRRLSLLELGDDKARALGVRTEQTRLALLVVSVLLAAFAVAVAGPIAFLALAAPQVARRLSGSAGPALLTTALTGAFLLVASDFVVQRVFASRLPVGVVTGALGGLYLAWLLVHQWRRRV</sequence>
<dbReference type="AlphaFoldDB" id="A0A8H9IWU4"/>
<dbReference type="PANTHER" id="PTHR30472:SF24">
    <property type="entry name" value="FERRIC ENTEROBACTIN TRANSPORT SYSTEM PERMEASE PROTEIN FEPG"/>
    <property type="match status" value="1"/>
</dbReference>
<gene>
    <name evidence="9" type="ORF">GCM10017566_51720</name>
</gene>
<evidence type="ECO:0000256" key="1">
    <source>
        <dbReference type="ARBA" id="ARBA00004651"/>
    </source>
</evidence>
<evidence type="ECO:0000256" key="7">
    <source>
        <dbReference type="ARBA" id="ARBA00023136"/>
    </source>
</evidence>
<evidence type="ECO:0000256" key="8">
    <source>
        <dbReference type="SAM" id="Phobius"/>
    </source>
</evidence>
<organism evidence="9 10">
    <name type="scientific">Amycolatopsis bartoniae</name>
    <dbReference type="NCBI Taxonomy" id="941986"/>
    <lineage>
        <taxon>Bacteria</taxon>
        <taxon>Bacillati</taxon>
        <taxon>Actinomycetota</taxon>
        <taxon>Actinomycetes</taxon>
        <taxon>Pseudonocardiales</taxon>
        <taxon>Pseudonocardiaceae</taxon>
        <taxon>Amycolatopsis</taxon>
    </lineage>
</organism>